<keyword evidence="3 6" id="KW-0812">Transmembrane</keyword>
<feature type="transmembrane region" description="Helical" evidence="6">
    <location>
        <begin position="171"/>
        <end position="197"/>
    </location>
</feature>
<keyword evidence="5 6" id="KW-0472">Membrane</keyword>
<dbReference type="InterPro" id="IPR011701">
    <property type="entry name" value="MFS"/>
</dbReference>
<feature type="transmembrane region" description="Helical" evidence="6">
    <location>
        <begin position="411"/>
        <end position="433"/>
    </location>
</feature>
<dbReference type="InterPro" id="IPR036259">
    <property type="entry name" value="MFS_trans_sf"/>
</dbReference>
<feature type="transmembrane region" description="Helical" evidence="6">
    <location>
        <begin position="55"/>
        <end position="75"/>
    </location>
</feature>
<comment type="subcellular location">
    <subcellularLocation>
        <location evidence="1">Cell membrane</location>
        <topology evidence="1">Multi-pass membrane protein</topology>
    </subcellularLocation>
</comment>
<dbReference type="PANTHER" id="PTHR42718:SF9">
    <property type="entry name" value="MAJOR FACILITATOR SUPERFAMILY MULTIDRUG TRANSPORTER MFSC"/>
    <property type="match status" value="1"/>
</dbReference>
<feature type="transmembrane region" description="Helical" evidence="6">
    <location>
        <begin position="274"/>
        <end position="296"/>
    </location>
</feature>
<dbReference type="SUPFAM" id="SSF103473">
    <property type="entry name" value="MFS general substrate transporter"/>
    <property type="match status" value="1"/>
</dbReference>
<evidence type="ECO:0000256" key="6">
    <source>
        <dbReference type="SAM" id="Phobius"/>
    </source>
</evidence>
<evidence type="ECO:0000256" key="2">
    <source>
        <dbReference type="ARBA" id="ARBA00022448"/>
    </source>
</evidence>
<keyword evidence="2" id="KW-0813">Transport</keyword>
<keyword evidence="9" id="KW-1185">Reference proteome</keyword>
<evidence type="ECO:0000313" key="8">
    <source>
        <dbReference type="EMBL" id="WQB69142.1"/>
    </source>
</evidence>
<dbReference type="RefSeq" id="WP_322409265.1">
    <property type="nucleotide sequence ID" value="NZ_CP139779.1"/>
</dbReference>
<evidence type="ECO:0000256" key="4">
    <source>
        <dbReference type="ARBA" id="ARBA00022989"/>
    </source>
</evidence>
<feature type="transmembrane region" description="Helical" evidence="6">
    <location>
        <begin position="364"/>
        <end position="390"/>
    </location>
</feature>
<organism evidence="8 9">
    <name type="scientific">Microbacterium invictum</name>
    <dbReference type="NCBI Taxonomy" id="515415"/>
    <lineage>
        <taxon>Bacteria</taxon>
        <taxon>Bacillati</taxon>
        <taxon>Actinomycetota</taxon>
        <taxon>Actinomycetes</taxon>
        <taxon>Micrococcales</taxon>
        <taxon>Microbacteriaceae</taxon>
        <taxon>Microbacterium</taxon>
    </lineage>
</organism>
<dbReference type="Pfam" id="PF07690">
    <property type="entry name" value="MFS_1"/>
    <property type="match status" value="1"/>
</dbReference>
<feature type="transmembrane region" description="Helical" evidence="6">
    <location>
        <begin position="339"/>
        <end position="358"/>
    </location>
</feature>
<evidence type="ECO:0000259" key="7">
    <source>
        <dbReference type="PROSITE" id="PS50850"/>
    </source>
</evidence>
<feature type="transmembrane region" description="Helical" evidence="6">
    <location>
        <begin position="236"/>
        <end position="254"/>
    </location>
</feature>
<proteinExistence type="predicted"/>
<evidence type="ECO:0000256" key="1">
    <source>
        <dbReference type="ARBA" id="ARBA00004651"/>
    </source>
</evidence>
<feature type="transmembrane region" description="Helical" evidence="6">
    <location>
        <begin position="209"/>
        <end position="230"/>
    </location>
</feature>
<keyword evidence="4 6" id="KW-1133">Transmembrane helix</keyword>
<name>A0ABZ0VBF9_9MICO</name>
<dbReference type="PROSITE" id="PS00216">
    <property type="entry name" value="SUGAR_TRANSPORT_1"/>
    <property type="match status" value="1"/>
</dbReference>
<dbReference type="CDD" id="cd17321">
    <property type="entry name" value="MFS_MMR_MDR_like"/>
    <property type="match status" value="1"/>
</dbReference>
<dbReference type="Gene3D" id="1.20.1250.20">
    <property type="entry name" value="MFS general substrate transporter like domains"/>
    <property type="match status" value="1"/>
</dbReference>
<dbReference type="PROSITE" id="PS50850">
    <property type="entry name" value="MFS"/>
    <property type="match status" value="1"/>
</dbReference>
<reference evidence="8 9" key="1">
    <citation type="submission" date="2023-06" db="EMBL/GenBank/DDBJ databases">
        <title>Rock-solubilizing bacteria, Microbacterium invictum, promotes re-establishment of vegetation in rocky wasteland by accelerating rock bio-weathering and reshaping soil bacterial community.</title>
        <authorList>
            <person name="Liu C."/>
        </authorList>
    </citation>
    <scope>NUCLEOTIDE SEQUENCE [LARGE SCALE GENOMIC DNA]</scope>
    <source>
        <strain evidence="8 9">X-18</strain>
    </source>
</reference>
<sequence length="534" mass="54572">MTQTREGGAGLGTVPPRAPLVLTALILAALVCNINLAAANVALPDVGDAFGASQTALNLVAVGCGLGLAMSVLYLGALADRYGRKQLLLLGLALTVVASFLSAFSPSIEMLIAARIFTGIAAGMAFPTTLSLITALWAQGPKRTVAIALWSGVSATAAVIGSVLAGLLLTIWWWGSAFLLAAPIAATALVLVAIVVPSHVKESDDPVDHLGGILATLAIAALVLGVSLVFAPGQTVLGLSLLGATVVLLALFAWRQVAARHPIYELRVAGRRMFWVPATGGTIVFGSLMGAMFVGQQFLQNILGYTTLEAGLAVVPAAVGLLICAPLSARLLTARGSRATMLVGYALVLLGFLTTLLWGESTPYVLVGAGFLFIGSGAAFAMTPASRALTESTPIRRVGMASATSDLQRDLGGSIMQALLGAVLAAGFAASFARQIAASAEAQTVSAEVTQALQASYASALRVAEQYPQYATQITQGATQSLLDGAFFAYLIGAVAISIGAAVVAIFLPGFAREQELVAGYTRADDASTAGRTS</sequence>
<evidence type="ECO:0000256" key="3">
    <source>
        <dbReference type="ARBA" id="ARBA00022692"/>
    </source>
</evidence>
<evidence type="ECO:0000256" key="5">
    <source>
        <dbReference type="ARBA" id="ARBA00023136"/>
    </source>
</evidence>
<feature type="transmembrane region" description="Helical" evidence="6">
    <location>
        <begin position="87"/>
        <end position="104"/>
    </location>
</feature>
<dbReference type="Gene3D" id="1.20.1720.10">
    <property type="entry name" value="Multidrug resistance protein D"/>
    <property type="match status" value="1"/>
</dbReference>
<dbReference type="PANTHER" id="PTHR42718">
    <property type="entry name" value="MAJOR FACILITATOR SUPERFAMILY MULTIDRUG TRANSPORTER MFSC"/>
    <property type="match status" value="1"/>
</dbReference>
<feature type="transmembrane region" description="Helical" evidence="6">
    <location>
        <begin position="20"/>
        <end position="43"/>
    </location>
</feature>
<feature type="domain" description="Major facilitator superfamily (MFS) profile" evidence="7">
    <location>
        <begin position="21"/>
        <end position="512"/>
    </location>
</feature>
<evidence type="ECO:0000313" key="9">
    <source>
        <dbReference type="Proteomes" id="UP001324533"/>
    </source>
</evidence>
<dbReference type="InterPro" id="IPR005829">
    <property type="entry name" value="Sugar_transporter_CS"/>
</dbReference>
<dbReference type="InterPro" id="IPR020846">
    <property type="entry name" value="MFS_dom"/>
</dbReference>
<dbReference type="Proteomes" id="UP001324533">
    <property type="component" value="Chromosome"/>
</dbReference>
<feature type="transmembrane region" description="Helical" evidence="6">
    <location>
        <begin position="302"/>
        <end position="327"/>
    </location>
</feature>
<feature type="transmembrane region" description="Helical" evidence="6">
    <location>
        <begin position="487"/>
        <end position="508"/>
    </location>
</feature>
<gene>
    <name evidence="8" type="ORF">T9R20_10520</name>
</gene>
<accession>A0ABZ0VBF9</accession>
<feature type="transmembrane region" description="Helical" evidence="6">
    <location>
        <begin position="116"/>
        <end position="138"/>
    </location>
</feature>
<feature type="transmembrane region" description="Helical" evidence="6">
    <location>
        <begin position="145"/>
        <end position="165"/>
    </location>
</feature>
<protein>
    <submittedName>
        <fullName evidence="8">MFS transporter</fullName>
    </submittedName>
</protein>
<dbReference type="PRINTS" id="PR01036">
    <property type="entry name" value="TCRTETB"/>
</dbReference>
<dbReference type="EMBL" id="CP139779">
    <property type="protein sequence ID" value="WQB69142.1"/>
    <property type="molecule type" value="Genomic_DNA"/>
</dbReference>